<dbReference type="RefSeq" id="WP_159542422.1">
    <property type="nucleotide sequence ID" value="NZ_CP047156.1"/>
</dbReference>
<sequence length="85" mass="9161">MLIDCNSCTARPAACEDCVMTVLLGPIDGELELDDSETQALDALADGGLVPPLRMVPMLDPRHVERASARGPEHRHRPDGREEAG</sequence>
<dbReference type="OrthoDB" id="4774211at2"/>
<accession>A0A7L4YJ73</accession>
<dbReference type="Proteomes" id="UP000463857">
    <property type="component" value="Chromosome"/>
</dbReference>
<dbReference type="EMBL" id="CP047156">
    <property type="protein sequence ID" value="QHB99189.1"/>
    <property type="molecule type" value="Genomic_DNA"/>
</dbReference>
<dbReference type="AlphaFoldDB" id="A0A7L4YJ73"/>
<gene>
    <name evidence="2" type="ORF">EK0264_02050</name>
</gene>
<reference evidence="2 3" key="1">
    <citation type="journal article" date="2018" name="Int. J. Syst. Evol. Microbiol.">
        <title>Epidermidibacterium keratini gen. nov., sp. nov., a member of the family Sporichthyaceae, isolated from keratin epidermis.</title>
        <authorList>
            <person name="Lee D.G."/>
            <person name="Trujillo M.E."/>
            <person name="Kang S."/>
            <person name="Nam J.J."/>
            <person name="Kim Y.J."/>
        </authorList>
    </citation>
    <scope>NUCLEOTIDE SEQUENCE [LARGE SCALE GENOMIC DNA]</scope>
    <source>
        <strain evidence="2 3">EPI-7</strain>
    </source>
</reference>
<feature type="region of interest" description="Disordered" evidence="1">
    <location>
        <begin position="64"/>
        <end position="85"/>
    </location>
</feature>
<name>A0A7L4YJ73_9ACTN</name>
<evidence type="ECO:0000313" key="2">
    <source>
        <dbReference type="EMBL" id="QHB99189.1"/>
    </source>
</evidence>
<proteinExistence type="predicted"/>
<evidence type="ECO:0000256" key="1">
    <source>
        <dbReference type="SAM" id="MobiDB-lite"/>
    </source>
</evidence>
<dbReference type="KEGG" id="eke:EK0264_02050"/>
<keyword evidence="3" id="KW-1185">Reference proteome</keyword>
<dbReference type="InParanoid" id="A0A7L4YJ73"/>
<organism evidence="2 3">
    <name type="scientific">Epidermidibacterium keratini</name>
    <dbReference type="NCBI Taxonomy" id="1891644"/>
    <lineage>
        <taxon>Bacteria</taxon>
        <taxon>Bacillati</taxon>
        <taxon>Actinomycetota</taxon>
        <taxon>Actinomycetes</taxon>
        <taxon>Sporichthyales</taxon>
        <taxon>Sporichthyaceae</taxon>
        <taxon>Epidermidibacterium</taxon>
    </lineage>
</organism>
<protein>
    <submittedName>
        <fullName evidence="2">Uncharacterized protein</fullName>
    </submittedName>
</protein>
<evidence type="ECO:0000313" key="3">
    <source>
        <dbReference type="Proteomes" id="UP000463857"/>
    </source>
</evidence>